<dbReference type="AlphaFoldDB" id="A0A828ST37"/>
<reference evidence="1 2" key="1">
    <citation type="submission" date="2011-04" db="EMBL/GenBank/DDBJ databases">
        <authorList>
            <person name="Weinstock G."/>
            <person name="Sodergren E."/>
            <person name="Clifton S."/>
            <person name="Fulton L."/>
            <person name="Fulton B."/>
            <person name="Courtney L."/>
            <person name="Fronick C."/>
            <person name="Harrison M."/>
            <person name="Strong C."/>
            <person name="Farmer C."/>
            <person name="Delahaunty K."/>
            <person name="Markovic C."/>
            <person name="Hall O."/>
            <person name="Minx P."/>
            <person name="Tomlinson C."/>
            <person name="Mitreva M."/>
            <person name="Hou S."/>
            <person name="Chen J."/>
            <person name="Wollam A."/>
            <person name="Pepin K.H."/>
            <person name="Johnson M."/>
            <person name="Bhonagiri V."/>
            <person name="Zhang X."/>
            <person name="Suruliraj S."/>
            <person name="Warren W."/>
            <person name="Chinwalla A."/>
            <person name="Mardis E.R."/>
            <person name="Wilson R.K."/>
        </authorList>
    </citation>
    <scope>NUCLEOTIDE SEQUENCE [LARGE SCALE GENOMIC DNA]</scope>
    <source>
        <strain evidence="1 2">6014059</strain>
    </source>
</reference>
<protein>
    <submittedName>
        <fullName evidence="1">Uncharacterized protein</fullName>
    </submittedName>
</protein>
<sequence length="59" mass="6757">MNIDEIKKNAPDGATHYLSKVYYRIICDLEVYVQNDNGEWVFLCHADNGMPANLINIVN</sequence>
<name>A0A828ST37_ACIBA</name>
<dbReference type="EMBL" id="ACYS02000141">
    <property type="protein sequence ID" value="EGJ67665.1"/>
    <property type="molecule type" value="Genomic_DNA"/>
</dbReference>
<dbReference type="RefSeq" id="WP_001017793.1">
    <property type="nucleotide sequence ID" value="NZ_GL891924.1"/>
</dbReference>
<evidence type="ECO:0000313" key="2">
    <source>
        <dbReference type="Proteomes" id="UP000003204"/>
    </source>
</evidence>
<gene>
    <name evidence="1" type="ORF">HMPREF0022_02693</name>
</gene>
<dbReference type="Proteomes" id="UP000003204">
    <property type="component" value="Unassembled WGS sequence"/>
</dbReference>
<proteinExistence type="predicted"/>
<comment type="caution">
    <text evidence="1">The sequence shown here is derived from an EMBL/GenBank/DDBJ whole genome shotgun (WGS) entry which is preliminary data.</text>
</comment>
<accession>A0A828ST37</accession>
<organism evidence="1 2">
    <name type="scientific">Acinetobacter baumannii 6014059</name>
    <dbReference type="NCBI Taxonomy" id="525242"/>
    <lineage>
        <taxon>Bacteria</taxon>
        <taxon>Pseudomonadati</taxon>
        <taxon>Pseudomonadota</taxon>
        <taxon>Gammaproteobacteria</taxon>
        <taxon>Moraxellales</taxon>
        <taxon>Moraxellaceae</taxon>
        <taxon>Acinetobacter</taxon>
        <taxon>Acinetobacter calcoaceticus/baumannii complex</taxon>
    </lineage>
</organism>
<evidence type="ECO:0000313" key="1">
    <source>
        <dbReference type="EMBL" id="EGJ67665.1"/>
    </source>
</evidence>